<dbReference type="SUPFAM" id="SSF47473">
    <property type="entry name" value="EF-hand"/>
    <property type="match status" value="1"/>
</dbReference>
<keyword evidence="5" id="KW-1185">Reference proteome</keyword>
<dbReference type="InterPro" id="IPR018247">
    <property type="entry name" value="EF_Hand_1_Ca_BS"/>
</dbReference>
<feature type="region of interest" description="Disordered" evidence="2">
    <location>
        <begin position="76"/>
        <end position="102"/>
    </location>
</feature>
<dbReference type="InterPro" id="IPR002048">
    <property type="entry name" value="EF_hand_dom"/>
</dbReference>
<dbReference type="AlphaFoldDB" id="A0A6P8J0F0"/>
<protein>
    <submittedName>
        <fullName evidence="6">EF-hand calcium-binding domain-containing protein 1-like</fullName>
    </submittedName>
</protein>
<gene>
    <name evidence="6" type="primary">LOC116306946</name>
</gene>
<evidence type="ECO:0000256" key="1">
    <source>
        <dbReference type="ARBA" id="ARBA00022837"/>
    </source>
</evidence>
<reference evidence="6" key="1">
    <citation type="submission" date="2025-08" db="UniProtKB">
        <authorList>
            <consortium name="RefSeq"/>
        </authorList>
    </citation>
    <scope>IDENTIFICATION</scope>
</reference>
<dbReference type="InterPro" id="IPR011992">
    <property type="entry name" value="EF-hand-dom_pair"/>
</dbReference>
<dbReference type="OrthoDB" id="6067987at2759"/>
<dbReference type="CDD" id="cd00051">
    <property type="entry name" value="EFh"/>
    <property type="match status" value="1"/>
</dbReference>
<dbReference type="GeneID" id="116306946"/>
<dbReference type="RefSeq" id="XP_031572947.1">
    <property type="nucleotide sequence ID" value="XM_031717087.1"/>
</dbReference>
<organism evidence="5 6">
    <name type="scientific">Actinia tenebrosa</name>
    <name type="common">Australian red waratah sea anemone</name>
    <dbReference type="NCBI Taxonomy" id="6105"/>
    <lineage>
        <taxon>Eukaryota</taxon>
        <taxon>Metazoa</taxon>
        <taxon>Cnidaria</taxon>
        <taxon>Anthozoa</taxon>
        <taxon>Hexacorallia</taxon>
        <taxon>Actiniaria</taxon>
        <taxon>Actiniidae</taxon>
        <taxon>Actinia</taxon>
    </lineage>
</organism>
<dbReference type="GO" id="GO:0005509">
    <property type="term" value="F:calcium ion binding"/>
    <property type="evidence" value="ECO:0007669"/>
    <property type="project" value="InterPro"/>
</dbReference>
<evidence type="ECO:0000259" key="4">
    <source>
        <dbReference type="PROSITE" id="PS50222"/>
    </source>
</evidence>
<keyword evidence="3" id="KW-0732">Signal</keyword>
<dbReference type="Pfam" id="PF00036">
    <property type="entry name" value="EF-hand_1"/>
    <property type="match status" value="1"/>
</dbReference>
<evidence type="ECO:0000256" key="3">
    <source>
        <dbReference type="SAM" id="SignalP"/>
    </source>
</evidence>
<dbReference type="KEGG" id="aten:116306946"/>
<dbReference type="PROSITE" id="PS50222">
    <property type="entry name" value="EF_HAND_2"/>
    <property type="match status" value="1"/>
</dbReference>
<accession>A0A6P8J0F0</accession>
<evidence type="ECO:0000256" key="2">
    <source>
        <dbReference type="SAM" id="MobiDB-lite"/>
    </source>
</evidence>
<feature type="signal peptide" evidence="3">
    <location>
        <begin position="1"/>
        <end position="22"/>
    </location>
</feature>
<evidence type="ECO:0000313" key="6">
    <source>
        <dbReference type="RefSeq" id="XP_031572947.1"/>
    </source>
</evidence>
<feature type="chain" id="PRO_5027814513" evidence="3">
    <location>
        <begin position="23"/>
        <end position="170"/>
    </location>
</feature>
<dbReference type="Gene3D" id="1.10.238.10">
    <property type="entry name" value="EF-hand"/>
    <property type="match status" value="1"/>
</dbReference>
<sequence length="170" mass="19601">MNLKVIFILCLVAVLLFPDAEGWWRRRRSSRRRQSCNWHCYPKCHGYECKYKNGAISCYKLCKTVCSTVCSGKREVPAEEVPGDEEDPAKKPSSRKMKLIPLPLPDKFSDYDSNNDGQISYEEFKKALPHVKDNTAIRKGFHFIDRNGDSHIDCKEFLKSQLNAHKAEVC</sequence>
<dbReference type="InParanoid" id="A0A6P8J0F0"/>
<proteinExistence type="predicted"/>
<dbReference type="Proteomes" id="UP000515163">
    <property type="component" value="Unplaced"/>
</dbReference>
<evidence type="ECO:0000313" key="5">
    <source>
        <dbReference type="Proteomes" id="UP000515163"/>
    </source>
</evidence>
<dbReference type="PROSITE" id="PS00018">
    <property type="entry name" value="EF_HAND_1"/>
    <property type="match status" value="1"/>
</dbReference>
<name>A0A6P8J0F0_ACTTE</name>
<keyword evidence="1" id="KW-0106">Calcium</keyword>
<feature type="domain" description="EF-hand" evidence="4">
    <location>
        <begin position="108"/>
        <end position="134"/>
    </location>
</feature>